<gene>
    <name evidence="3" type="ORF">B5M42_19035</name>
</gene>
<feature type="compositionally biased region" description="Gly residues" evidence="1">
    <location>
        <begin position="23"/>
        <end position="71"/>
    </location>
</feature>
<dbReference type="AlphaFoldDB" id="A0A4Y8PVX7"/>
<dbReference type="SUPFAM" id="SSF51261">
    <property type="entry name" value="Duplicated hybrid motif"/>
    <property type="match status" value="1"/>
</dbReference>
<feature type="compositionally biased region" description="Basic and acidic residues" evidence="1">
    <location>
        <begin position="1"/>
        <end position="22"/>
    </location>
</feature>
<dbReference type="InterPro" id="IPR016047">
    <property type="entry name" value="M23ase_b-sheet_dom"/>
</dbReference>
<comment type="caution">
    <text evidence="3">The sequence shown here is derived from an EMBL/GenBank/DDBJ whole genome shotgun (WGS) entry which is preliminary data.</text>
</comment>
<dbReference type="Gene3D" id="2.70.70.10">
    <property type="entry name" value="Glucose Permease (Domain IIA)"/>
    <property type="match status" value="1"/>
</dbReference>
<sequence length="345" mass="36320">MQVKDTVKQRRMERLRLLREAGEAGGGPEWPGAGRGPGFGSVNGAGPAGGAATGPAAGMGAGRYGGSGSGSGITSSPLAPRPAGASDEEREPMTEDRARWQRRMEDPEFAWRYKYENDAVLNGRSSWFGGGAESDQDGPGGPSRRSALAVKLMVSLVLFAGVWGLFHVEQPWASAGRGWVTSALTEPFDYQTLSVWYAQRFGGSPSFIPSFRSRENGEAVKVNASKRTLFSPAKGVVSTPFDAGAHLGVLLQTAADAPVYALDTGQVVFAGVQEHTGFTIVIRHPGGLQSVYGWVSDSPVQTNDWIKGGEALGKASAGEAGKGKLYFAVTRDGKPANPTEVIAFD</sequence>
<keyword evidence="4" id="KW-1185">Reference proteome</keyword>
<dbReference type="EMBL" id="MYFO01000031">
    <property type="protein sequence ID" value="TFE84801.1"/>
    <property type="molecule type" value="Genomic_DNA"/>
</dbReference>
<name>A0A4Y8PVX7_9BACL</name>
<dbReference type="InterPro" id="IPR050570">
    <property type="entry name" value="Cell_wall_metabolism_enzyme"/>
</dbReference>
<organism evidence="3 4">
    <name type="scientific">Paenibacillus athensensis</name>
    <dbReference type="NCBI Taxonomy" id="1967502"/>
    <lineage>
        <taxon>Bacteria</taxon>
        <taxon>Bacillati</taxon>
        <taxon>Bacillota</taxon>
        <taxon>Bacilli</taxon>
        <taxon>Bacillales</taxon>
        <taxon>Paenibacillaceae</taxon>
        <taxon>Paenibacillus</taxon>
    </lineage>
</organism>
<accession>A0A4Y8PVX7</accession>
<dbReference type="PANTHER" id="PTHR21666:SF270">
    <property type="entry name" value="MUREIN HYDROLASE ACTIVATOR ENVC"/>
    <property type="match status" value="1"/>
</dbReference>
<dbReference type="RefSeq" id="WP_167690168.1">
    <property type="nucleotide sequence ID" value="NZ_MYFO02000002.1"/>
</dbReference>
<evidence type="ECO:0000313" key="3">
    <source>
        <dbReference type="EMBL" id="TFE84801.1"/>
    </source>
</evidence>
<dbReference type="Proteomes" id="UP000298246">
    <property type="component" value="Unassembled WGS sequence"/>
</dbReference>
<feature type="region of interest" description="Disordered" evidence="1">
    <location>
        <begin position="1"/>
        <end position="101"/>
    </location>
</feature>
<dbReference type="Pfam" id="PF01551">
    <property type="entry name" value="Peptidase_M23"/>
    <property type="match status" value="1"/>
</dbReference>
<evidence type="ECO:0000259" key="2">
    <source>
        <dbReference type="Pfam" id="PF01551"/>
    </source>
</evidence>
<dbReference type="CDD" id="cd12797">
    <property type="entry name" value="M23_peptidase"/>
    <property type="match status" value="1"/>
</dbReference>
<feature type="compositionally biased region" description="Basic and acidic residues" evidence="1">
    <location>
        <begin position="91"/>
        <end position="101"/>
    </location>
</feature>
<dbReference type="PANTHER" id="PTHR21666">
    <property type="entry name" value="PEPTIDASE-RELATED"/>
    <property type="match status" value="1"/>
</dbReference>
<dbReference type="InterPro" id="IPR011055">
    <property type="entry name" value="Dup_hybrid_motif"/>
</dbReference>
<dbReference type="GO" id="GO:0004222">
    <property type="term" value="F:metalloendopeptidase activity"/>
    <property type="evidence" value="ECO:0007669"/>
    <property type="project" value="TreeGrafter"/>
</dbReference>
<protein>
    <recommendedName>
        <fullName evidence="2">M23ase beta-sheet core domain-containing protein</fullName>
    </recommendedName>
</protein>
<reference evidence="3 4" key="1">
    <citation type="submission" date="2017-03" db="EMBL/GenBank/DDBJ databases">
        <title>Isolation of Levoglucosan Utilizing Bacteria.</title>
        <authorList>
            <person name="Arya A.S."/>
        </authorList>
    </citation>
    <scope>NUCLEOTIDE SEQUENCE [LARGE SCALE GENOMIC DNA]</scope>
    <source>
        <strain evidence="3 4">MEC069</strain>
    </source>
</reference>
<proteinExistence type="predicted"/>
<feature type="domain" description="M23ase beta-sheet core" evidence="2">
    <location>
        <begin position="245"/>
        <end position="338"/>
    </location>
</feature>
<evidence type="ECO:0000313" key="4">
    <source>
        <dbReference type="Proteomes" id="UP000298246"/>
    </source>
</evidence>
<evidence type="ECO:0000256" key="1">
    <source>
        <dbReference type="SAM" id="MobiDB-lite"/>
    </source>
</evidence>